<dbReference type="SUPFAM" id="SSF53098">
    <property type="entry name" value="Ribonuclease H-like"/>
    <property type="match status" value="1"/>
</dbReference>
<evidence type="ECO:0000256" key="9">
    <source>
        <dbReference type="ARBA" id="ARBA00025599"/>
    </source>
</evidence>
<feature type="domain" description="Exonuclease" evidence="11">
    <location>
        <begin position="104"/>
        <end position="278"/>
    </location>
</feature>
<evidence type="ECO:0000256" key="8">
    <source>
        <dbReference type="ARBA" id="ARBA00023242"/>
    </source>
</evidence>
<keyword evidence="6" id="KW-0378">Hydrolase</keyword>
<gene>
    <name evidence="12" type="ORF">SMAR0320_LOCUS21780</name>
</gene>
<keyword evidence="7" id="KW-0269">Exonuclease</keyword>
<evidence type="ECO:0000256" key="5">
    <source>
        <dbReference type="ARBA" id="ARBA00022722"/>
    </source>
</evidence>
<dbReference type="AlphaFoldDB" id="A0A7S2MAU8"/>
<dbReference type="InterPro" id="IPR012337">
    <property type="entry name" value="RNaseH-like_sf"/>
</dbReference>
<evidence type="ECO:0000256" key="4">
    <source>
        <dbReference type="ARBA" id="ARBA00022552"/>
    </source>
</evidence>
<dbReference type="InterPro" id="IPR047021">
    <property type="entry name" value="REXO1/3/4-like"/>
</dbReference>
<keyword evidence="5" id="KW-0540">Nuclease</keyword>
<protein>
    <recommendedName>
        <fullName evidence="3">RNA exonuclease 4</fullName>
    </recommendedName>
</protein>
<keyword evidence="8" id="KW-0539">Nucleus</keyword>
<keyword evidence="4" id="KW-0698">rRNA processing</keyword>
<feature type="region of interest" description="Disordered" evidence="10">
    <location>
        <begin position="22"/>
        <end position="98"/>
    </location>
</feature>
<dbReference type="InterPro" id="IPR036397">
    <property type="entry name" value="RNaseH_sf"/>
</dbReference>
<name>A0A7S2MAU8_9STRA</name>
<sequence length="381" mass="43718">MSICVFDPEMPTTPVEKTVYKQLNFQSSDDASSSTAPLTPQSPSAESREDQPQRGATWNKYNQNRRRMRNKPRNFGPRNTEMRPYHSPTHVSPPHDRPMTKNDIYFALDCEMVGVGPEGLESAVARVTLCNWAEEVILDTFVKVPVEVTDYRTFVSGIEAKDLKGDRAVPLKDVQDFVQKTLHGKILIGHALENDLKALQITHPWHDTRDSAIYPPFMQEVPDLEDSSKSSLRPRKLKELVKDRLGNDIQELGKAHDPVEDALSALRLYKTERLQWEQFVVQKVAAAKVQEPRPYALEIMPPAPIPYNQNHLGSPNNMNMPMNMNMGMHSPSHSPNRNRYQSRNFQPRNRAYSAQHHQQQNYGAETMYRGYNQGWARHRSY</sequence>
<evidence type="ECO:0000256" key="6">
    <source>
        <dbReference type="ARBA" id="ARBA00022801"/>
    </source>
</evidence>
<dbReference type="GO" id="GO:0005634">
    <property type="term" value="C:nucleus"/>
    <property type="evidence" value="ECO:0007669"/>
    <property type="project" value="UniProtKB-SubCell"/>
</dbReference>
<dbReference type="GO" id="GO:0003676">
    <property type="term" value="F:nucleic acid binding"/>
    <property type="evidence" value="ECO:0007669"/>
    <property type="project" value="InterPro"/>
</dbReference>
<dbReference type="GO" id="GO:0008408">
    <property type="term" value="F:3'-5' exonuclease activity"/>
    <property type="evidence" value="ECO:0007669"/>
    <property type="project" value="InterPro"/>
</dbReference>
<dbReference type="Pfam" id="PF00929">
    <property type="entry name" value="RNase_T"/>
    <property type="match status" value="1"/>
</dbReference>
<dbReference type="InterPro" id="IPR037431">
    <property type="entry name" value="REX4_DEDDh_dom"/>
</dbReference>
<dbReference type="EMBL" id="HBGZ01030574">
    <property type="protein sequence ID" value="CAD9628374.1"/>
    <property type="molecule type" value="Transcribed_RNA"/>
</dbReference>
<dbReference type="InterPro" id="IPR013520">
    <property type="entry name" value="Ribonucl_H"/>
</dbReference>
<comment type="similarity">
    <text evidence="2">Belongs to the REXO4 family.</text>
</comment>
<dbReference type="PANTHER" id="PTHR12801">
    <property type="entry name" value="RNA EXONUCLEASE REXO1 / RECO3 FAMILY MEMBER-RELATED"/>
    <property type="match status" value="1"/>
</dbReference>
<evidence type="ECO:0000313" key="12">
    <source>
        <dbReference type="EMBL" id="CAD9628374.1"/>
    </source>
</evidence>
<comment type="subcellular location">
    <subcellularLocation>
        <location evidence="1">Nucleus</location>
    </subcellularLocation>
</comment>
<evidence type="ECO:0000259" key="11">
    <source>
        <dbReference type="SMART" id="SM00479"/>
    </source>
</evidence>
<evidence type="ECO:0000256" key="7">
    <source>
        <dbReference type="ARBA" id="ARBA00022839"/>
    </source>
</evidence>
<reference evidence="12" key="1">
    <citation type="submission" date="2021-01" db="EMBL/GenBank/DDBJ databases">
        <authorList>
            <person name="Corre E."/>
            <person name="Pelletier E."/>
            <person name="Niang G."/>
            <person name="Scheremetjew M."/>
            <person name="Finn R."/>
            <person name="Kale V."/>
            <person name="Holt S."/>
            <person name="Cochrane G."/>
            <person name="Meng A."/>
            <person name="Brown T."/>
            <person name="Cohen L."/>
        </authorList>
    </citation>
    <scope>NUCLEOTIDE SEQUENCE</scope>
    <source>
        <strain evidence="12">SM1012Den-03</strain>
    </source>
</reference>
<accession>A0A7S2MAU8</accession>
<evidence type="ECO:0000256" key="3">
    <source>
        <dbReference type="ARBA" id="ARBA00016937"/>
    </source>
</evidence>
<proteinExistence type="inferred from homology"/>
<evidence type="ECO:0000256" key="10">
    <source>
        <dbReference type="SAM" id="MobiDB-lite"/>
    </source>
</evidence>
<organism evidence="12">
    <name type="scientific">Skeletonema marinoi</name>
    <dbReference type="NCBI Taxonomy" id="267567"/>
    <lineage>
        <taxon>Eukaryota</taxon>
        <taxon>Sar</taxon>
        <taxon>Stramenopiles</taxon>
        <taxon>Ochrophyta</taxon>
        <taxon>Bacillariophyta</taxon>
        <taxon>Coscinodiscophyceae</taxon>
        <taxon>Thalassiosirophycidae</taxon>
        <taxon>Thalassiosirales</taxon>
        <taxon>Skeletonemataceae</taxon>
        <taxon>Skeletonema</taxon>
        <taxon>Skeletonema marinoi-dohrnii complex</taxon>
    </lineage>
</organism>
<dbReference type="GO" id="GO:0006364">
    <property type="term" value="P:rRNA processing"/>
    <property type="evidence" value="ECO:0007669"/>
    <property type="project" value="UniProtKB-KW"/>
</dbReference>
<dbReference type="PANTHER" id="PTHR12801:SF45">
    <property type="entry name" value="RNA EXONUCLEASE 4"/>
    <property type="match status" value="1"/>
</dbReference>
<dbReference type="SMART" id="SM00479">
    <property type="entry name" value="EXOIII"/>
    <property type="match status" value="1"/>
</dbReference>
<feature type="compositionally biased region" description="Polar residues" evidence="10">
    <location>
        <begin position="22"/>
        <end position="45"/>
    </location>
</feature>
<evidence type="ECO:0000256" key="1">
    <source>
        <dbReference type="ARBA" id="ARBA00004123"/>
    </source>
</evidence>
<feature type="compositionally biased region" description="Basic residues" evidence="10">
    <location>
        <begin position="63"/>
        <end position="72"/>
    </location>
</feature>
<dbReference type="CDD" id="cd06144">
    <property type="entry name" value="REX4_like"/>
    <property type="match status" value="1"/>
</dbReference>
<dbReference type="Gene3D" id="3.30.420.10">
    <property type="entry name" value="Ribonuclease H-like superfamily/Ribonuclease H"/>
    <property type="match status" value="1"/>
</dbReference>
<comment type="function">
    <text evidence="9">Exoribonuclease involved in ribosome biosynthesis. Involved in the processing of ITS1, the internal transcribed spacer localized between the 18S and 5.8S rRNAs.</text>
</comment>
<evidence type="ECO:0000256" key="2">
    <source>
        <dbReference type="ARBA" id="ARBA00010489"/>
    </source>
</evidence>